<evidence type="ECO:0000256" key="7">
    <source>
        <dbReference type="ARBA" id="ARBA00023077"/>
    </source>
</evidence>
<dbReference type="Gene3D" id="3.55.50.30">
    <property type="match status" value="1"/>
</dbReference>
<evidence type="ECO:0000256" key="3">
    <source>
        <dbReference type="ARBA" id="ARBA00022452"/>
    </source>
</evidence>
<evidence type="ECO:0000256" key="10">
    <source>
        <dbReference type="PROSITE-ProRule" id="PRU01360"/>
    </source>
</evidence>
<sequence>MRIIYCLHTFLPKGRRWISPGPLWLMCLLLLFLPKDMQANDAHQSTTLIELNLKDASLKMALREIERQTDYHFVVNDSRLKTINKTVTITIKSEHIEEILNQILEGTNLTYKIRKKQITLIPPVSELHVSPITTSSGGASAMLVQPSKDFIYTGILQQEIIVKGTVKEDTGTPLPGVNIIVKGSTEGTVTDGNGEFTLAVPSNESILVFSFIGFITQEVPVNSRTSLEITLISDSQTLSEVVVVGYGTQEKKDVTGAVSAIKGSDIENIPSGGAQQALQGRAAGVNIVRNGGAPGNAGSIRIRGLGTVGNADPLIVIDGVPAGSMNDVNPNDIQSIDVLKDASASAIYGTRAANGVVLVTTKRGKLDEKLKLTVNAYSGVSKRIKTIDVLDAPTLTTLKQEAYTNDGLDIPGIWLDTLYHTQKTDWQKELLKDGTTNNIDVSIRGGGKYSSFAMSGGYYNEKGMIGQSYYKRYTFRINSDHQLSEKFKIGQSLQFTNANDNAPNTTSAQDGLLWSAIRFHPGLPVKNADGSYSTSQVPGGAFGDINNPIYTVDTQDKNNSRNRVLGSITGEYEILKGLKAKANLAIDATYTSTRNFEVKITDQYRTTNNNFLTLSNDKNWAFLQEYFLSYDKQFGSHSIGLVTGYTSQTFNDIYSAQRGMDFSSEDPDLRYMRYAGTVTAIGGTTGEDGRRSYDALQSWFGRANYTFKDRYLLTVTFRADGSSKFAEGNKWGYFPAFSAGWRISEENFFQSALPIFSNLKLTGGWGHLGNQNVDRLQYLALLNSSYRYSFGENEVTGVAQSSIPNVNIGWETAEMTNFGLDAGILENSILLSANYFIKDTKKMLLTPPTLGTLGSATIPDQNAGQLRNQGLELELSYRKAINGITFTVSGNATFIKNKIMKVLTPGSFLGGQTYGRSEQEITRTYVGDPFVSFYGWETNGLYQNQSEIDSDPNVTNDSRRTNIKPGDVRFLDLTGDGIVNNNDRTNIGNSQPKVTYGLNANIAYKGFDLTIFFLGVGGVYIYNGDRMQGLNAFYNFNLYKEATGRWTEAGTSNSIPRLSFEDKNNNYRTSDMFVESGDFLRLKNVTLGYTLPKRVIDFLRMSQFRVYVTGQNIFTITGYSGMDPELGYAGGNRSQVQYAQQNIDYAQYPQSRTVTIGATISF</sequence>
<gene>
    <name evidence="13" type="ORF">SAMN05660236_1076</name>
</gene>
<comment type="subcellular location">
    <subcellularLocation>
        <location evidence="1 10">Cell outer membrane</location>
        <topology evidence="1 10">Multi-pass membrane protein</topology>
    </subcellularLocation>
</comment>
<dbReference type="Pfam" id="PF07660">
    <property type="entry name" value="STN"/>
    <property type="match status" value="1"/>
</dbReference>
<dbReference type="NCBIfam" id="TIGR04056">
    <property type="entry name" value="OMP_RagA_SusC"/>
    <property type="match status" value="1"/>
</dbReference>
<dbReference type="Proteomes" id="UP000190961">
    <property type="component" value="Unassembled WGS sequence"/>
</dbReference>
<keyword evidence="3 10" id="KW-1134">Transmembrane beta strand</keyword>
<dbReference type="RefSeq" id="WP_245840476.1">
    <property type="nucleotide sequence ID" value="NZ_FUZU01000001.1"/>
</dbReference>
<dbReference type="Pfam" id="PF07715">
    <property type="entry name" value="Plug"/>
    <property type="match status" value="1"/>
</dbReference>
<dbReference type="GO" id="GO:0009279">
    <property type="term" value="C:cell outer membrane"/>
    <property type="evidence" value="ECO:0007669"/>
    <property type="project" value="UniProtKB-SubCell"/>
</dbReference>
<dbReference type="NCBIfam" id="TIGR04057">
    <property type="entry name" value="SusC_RagA_signa"/>
    <property type="match status" value="1"/>
</dbReference>
<dbReference type="InterPro" id="IPR012910">
    <property type="entry name" value="Plug_dom"/>
</dbReference>
<keyword evidence="6" id="KW-0408">Iron</keyword>
<evidence type="ECO:0000256" key="2">
    <source>
        <dbReference type="ARBA" id="ARBA00022448"/>
    </source>
</evidence>
<keyword evidence="5 10" id="KW-0812">Transmembrane</keyword>
<evidence type="ECO:0000313" key="13">
    <source>
        <dbReference type="EMBL" id="SKC50447.1"/>
    </source>
</evidence>
<dbReference type="PROSITE" id="PS52016">
    <property type="entry name" value="TONB_DEPENDENT_REC_3"/>
    <property type="match status" value="1"/>
</dbReference>
<dbReference type="InterPro" id="IPR036942">
    <property type="entry name" value="Beta-barrel_TonB_sf"/>
</dbReference>
<dbReference type="InterPro" id="IPR008969">
    <property type="entry name" value="CarboxyPept-like_regulatory"/>
</dbReference>
<dbReference type="Pfam" id="PF00593">
    <property type="entry name" value="TonB_dep_Rec_b-barrel"/>
    <property type="match status" value="1"/>
</dbReference>
<name>A0A1T5JFR1_9BACT</name>
<dbReference type="Gene3D" id="2.40.170.20">
    <property type="entry name" value="TonB-dependent receptor, beta-barrel domain"/>
    <property type="match status" value="1"/>
</dbReference>
<feature type="domain" description="Secretin/TonB short N-terminal" evidence="12">
    <location>
        <begin position="71"/>
        <end position="123"/>
    </location>
</feature>
<comment type="similarity">
    <text evidence="10 11">Belongs to the TonB-dependent receptor family.</text>
</comment>
<evidence type="ECO:0000256" key="8">
    <source>
        <dbReference type="ARBA" id="ARBA00023136"/>
    </source>
</evidence>
<keyword evidence="8 10" id="KW-0472">Membrane</keyword>
<keyword evidence="7 11" id="KW-0798">TonB box</keyword>
<dbReference type="GO" id="GO:0006826">
    <property type="term" value="P:iron ion transport"/>
    <property type="evidence" value="ECO:0007669"/>
    <property type="project" value="UniProtKB-KW"/>
</dbReference>
<organism evidence="13 14">
    <name type="scientific">Ohtaekwangia koreensis</name>
    <dbReference type="NCBI Taxonomy" id="688867"/>
    <lineage>
        <taxon>Bacteria</taxon>
        <taxon>Pseudomonadati</taxon>
        <taxon>Bacteroidota</taxon>
        <taxon>Cytophagia</taxon>
        <taxon>Cytophagales</taxon>
        <taxon>Fulvivirgaceae</taxon>
        <taxon>Ohtaekwangia</taxon>
    </lineage>
</organism>
<dbReference type="InterPro" id="IPR011662">
    <property type="entry name" value="Secretin/TonB_short_N"/>
</dbReference>
<dbReference type="InterPro" id="IPR023996">
    <property type="entry name" value="TonB-dep_OMP_SusC/RagA"/>
</dbReference>
<dbReference type="EMBL" id="FUZU01000001">
    <property type="protein sequence ID" value="SKC50447.1"/>
    <property type="molecule type" value="Genomic_DNA"/>
</dbReference>
<dbReference type="Gene3D" id="2.60.40.1120">
    <property type="entry name" value="Carboxypeptidase-like, regulatory domain"/>
    <property type="match status" value="1"/>
</dbReference>
<reference evidence="13 14" key="1">
    <citation type="submission" date="2017-02" db="EMBL/GenBank/DDBJ databases">
        <authorList>
            <person name="Peterson S.W."/>
        </authorList>
    </citation>
    <scope>NUCLEOTIDE SEQUENCE [LARGE SCALE GENOMIC DNA]</scope>
    <source>
        <strain evidence="13 14">DSM 25262</strain>
    </source>
</reference>
<evidence type="ECO:0000256" key="5">
    <source>
        <dbReference type="ARBA" id="ARBA00022692"/>
    </source>
</evidence>
<dbReference type="InterPro" id="IPR000531">
    <property type="entry name" value="Beta-barrel_TonB"/>
</dbReference>
<accession>A0A1T5JFR1</accession>
<evidence type="ECO:0000256" key="4">
    <source>
        <dbReference type="ARBA" id="ARBA00022496"/>
    </source>
</evidence>
<evidence type="ECO:0000256" key="6">
    <source>
        <dbReference type="ARBA" id="ARBA00023004"/>
    </source>
</evidence>
<evidence type="ECO:0000256" key="9">
    <source>
        <dbReference type="ARBA" id="ARBA00023237"/>
    </source>
</evidence>
<keyword evidence="14" id="KW-1185">Reference proteome</keyword>
<evidence type="ECO:0000259" key="12">
    <source>
        <dbReference type="SMART" id="SM00965"/>
    </source>
</evidence>
<dbReference type="InterPro" id="IPR039426">
    <property type="entry name" value="TonB-dep_rcpt-like"/>
</dbReference>
<dbReference type="SUPFAM" id="SSF56935">
    <property type="entry name" value="Porins"/>
    <property type="match status" value="1"/>
</dbReference>
<protein>
    <submittedName>
        <fullName evidence="13">TonB-linked outer membrane protein, SusC/RagA family</fullName>
    </submittedName>
</protein>
<dbReference type="InterPro" id="IPR037066">
    <property type="entry name" value="Plug_dom_sf"/>
</dbReference>
<dbReference type="STRING" id="688867.SAMN05660236_1076"/>
<dbReference type="AlphaFoldDB" id="A0A1T5JFR1"/>
<evidence type="ECO:0000256" key="1">
    <source>
        <dbReference type="ARBA" id="ARBA00004571"/>
    </source>
</evidence>
<dbReference type="SUPFAM" id="SSF49464">
    <property type="entry name" value="Carboxypeptidase regulatory domain-like"/>
    <property type="match status" value="1"/>
</dbReference>
<dbReference type="Pfam" id="PF13715">
    <property type="entry name" value="CarbopepD_reg_2"/>
    <property type="match status" value="1"/>
</dbReference>
<proteinExistence type="inferred from homology"/>
<keyword evidence="4" id="KW-0410">Iron transport</keyword>
<evidence type="ECO:0000313" key="14">
    <source>
        <dbReference type="Proteomes" id="UP000190961"/>
    </source>
</evidence>
<keyword evidence="2 10" id="KW-0813">Transport</keyword>
<keyword evidence="9 10" id="KW-0998">Cell outer membrane</keyword>
<dbReference type="SMART" id="SM00965">
    <property type="entry name" value="STN"/>
    <property type="match status" value="1"/>
</dbReference>
<keyword evidence="4" id="KW-0406">Ion transport</keyword>
<evidence type="ECO:0000256" key="11">
    <source>
        <dbReference type="RuleBase" id="RU003357"/>
    </source>
</evidence>
<dbReference type="InterPro" id="IPR023997">
    <property type="entry name" value="TonB-dep_OMP_SusC/RagA_CS"/>
</dbReference>
<dbReference type="Gene3D" id="2.170.130.10">
    <property type="entry name" value="TonB-dependent receptor, plug domain"/>
    <property type="match status" value="1"/>
</dbReference>